<dbReference type="InterPro" id="IPR008490">
    <property type="entry name" value="Transposase_InsH_N"/>
</dbReference>
<evidence type="ECO:0000259" key="1">
    <source>
        <dbReference type="Pfam" id="PF05598"/>
    </source>
</evidence>
<feature type="domain" description="Transposase InsH N-terminal" evidence="1">
    <location>
        <begin position="3"/>
        <end position="59"/>
    </location>
</feature>
<dbReference type="Pfam" id="PF05598">
    <property type="entry name" value="DUF772"/>
    <property type="match status" value="1"/>
</dbReference>
<reference evidence="2" key="1">
    <citation type="submission" date="2019-08" db="EMBL/GenBank/DDBJ databases">
        <authorList>
            <person name="Kucharzyk K."/>
            <person name="Murdoch R.W."/>
            <person name="Higgins S."/>
            <person name="Loffler F."/>
        </authorList>
    </citation>
    <scope>NUCLEOTIDE SEQUENCE</scope>
</reference>
<accession>A0A644WNT2</accession>
<sequence>MLNLNLIYEETRALYSKIGHQSADPSVLVKFLLIVYLLGIPSERRIEWCVRTDFALRWKRMFFVADIRYYAQTGISDNKKLTDRLLSRSGRSVIMKKPRRKKSCATRQTVLRL</sequence>
<proteinExistence type="predicted"/>
<dbReference type="EMBL" id="VSSQ01001145">
    <property type="protein sequence ID" value="MPM05576.1"/>
    <property type="molecule type" value="Genomic_DNA"/>
</dbReference>
<organism evidence="2">
    <name type="scientific">bioreactor metagenome</name>
    <dbReference type="NCBI Taxonomy" id="1076179"/>
    <lineage>
        <taxon>unclassified sequences</taxon>
        <taxon>metagenomes</taxon>
        <taxon>ecological metagenomes</taxon>
    </lineage>
</organism>
<evidence type="ECO:0000313" key="2">
    <source>
        <dbReference type="EMBL" id="MPM05576.1"/>
    </source>
</evidence>
<protein>
    <recommendedName>
        <fullName evidence="1">Transposase InsH N-terminal domain-containing protein</fullName>
    </recommendedName>
</protein>
<gene>
    <name evidence="2" type="ORF">SDC9_51866</name>
</gene>
<comment type="caution">
    <text evidence="2">The sequence shown here is derived from an EMBL/GenBank/DDBJ whole genome shotgun (WGS) entry which is preliminary data.</text>
</comment>
<dbReference type="AlphaFoldDB" id="A0A644WNT2"/>
<name>A0A644WNT2_9ZZZZ</name>